<sequence length="72" mass="8148">MLRCVDADDVLLVQLDATAATWILCRYVSHRLSFRFPSLTNHMADLTQTLVSIATVRMSPSEAMQRLKPIEV</sequence>
<evidence type="ECO:0000313" key="2">
    <source>
        <dbReference type="Proteomes" id="UP000324222"/>
    </source>
</evidence>
<accession>A0A5B7E7M5</accession>
<dbReference type="Proteomes" id="UP000324222">
    <property type="component" value="Unassembled WGS sequence"/>
</dbReference>
<dbReference type="AlphaFoldDB" id="A0A5B7E7M5"/>
<comment type="caution">
    <text evidence="1">The sequence shown here is derived from an EMBL/GenBank/DDBJ whole genome shotgun (WGS) entry which is preliminary data.</text>
</comment>
<dbReference type="EMBL" id="VSRR010002181">
    <property type="protein sequence ID" value="MPC30041.1"/>
    <property type="molecule type" value="Genomic_DNA"/>
</dbReference>
<reference evidence="1 2" key="1">
    <citation type="submission" date="2019-05" db="EMBL/GenBank/DDBJ databases">
        <title>Another draft genome of Portunus trituberculatus and its Hox gene families provides insights of decapod evolution.</title>
        <authorList>
            <person name="Jeong J.-H."/>
            <person name="Song I."/>
            <person name="Kim S."/>
            <person name="Choi T."/>
            <person name="Kim D."/>
            <person name="Ryu S."/>
            <person name="Kim W."/>
        </authorList>
    </citation>
    <scope>NUCLEOTIDE SEQUENCE [LARGE SCALE GENOMIC DNA]</scope>
    <source>
        <tissue evidence="1">Muscle</tissue>
    </source>
</reference>
<keyword evidence="2" id="KW-1185">Reference proteome</keyword>
<evidence type="ECO:0000313" key="1">
    <source>
        <dbReference type="EMBL" id="MPC30041.1"/>
    </source>
</evidence>
<gene>
    <name evidence="1" type="ORF">E2C01_023295</name>
</gene>
<organism evidence="1 2">
    <name type="scientific">Portunus trituberculatus</name>
    <name type="common">Swimming crab</name>
    <name type="synonym">Neptunus trituberculatus</name>
    <dbReference type="NCBI Taxonomy" id="210409"/>
    <lineage>
        <taxon>Eukaryota</taxon>
        <taxon>Metazoa</taxon>
        <taxon>Ecdysozoa</taxon>
        <taxon>Arthropoda</taxon>
        <taxon>Crustacea</taxon>
        <taxon>Multicrustacea</taxon>
        <taxon>Malacostraca</taxon>
        <taxon>Eumalacostraca</taxon>
        <taxon>Eucarida</taxon>
        <taxon>Decapoda</taxon>
        <taxon>Pleocyemata</taxon>
        <taxon>Brachyura</taxon>
        <taxon>Eubrachyura</taxon>
        <taxon>Portunoidea</taxon>
        <taxon>Portunidae</taxon>
        <taxon>Portuninae</taxon>
        <taxon>Portunus</taxon>
    </lineage>
</organism>
<proteinExistence type="predicted"/>
<name>A0A5B7E7M5_PORTR</name>
<protein>
    <submittedName>
        <fullName evidence="1">Uncharacterized protein</fullName>
    </submittedName>
</protein>